<dbReference type="PANTHER" id="PTHR14503">
    <property type="entry name" value="MITOCHONDRIAL RIBOSOMAL PROTEIN 34 FAMILY MEMBER"/>
    <property type="match status" value="1"/>
</dbReference>
<protein>
    <recommendedName>
        <fullName evidence="4">Large ribosomal subunit protein bL34m</fullName>
    </recommendedName>
</protein>
<dbReference type="Gene3D" id="1.10.287.3980">
    <property type="match status" value="1"/>
</dbReference>
<dbReference type="Pfam" id="PF00468">
    <property type="entry name" value="Ribosomal_L34"/>
    <property type="match status" value="1"/>
</dbReference>
<name>A0A2J5HZW8_9EURO</name>
<keyword evidence="3" id="KW-0687">Ribonucleoprotein</keyword>
<evidence type="ECO:0000256" key="2">
    <source>
        <dbReference type="ARBA" id="ARBA00022980"/>
    </source>
</evidence>
<dbReference type="Proteomes" id="UP000235023">
    <property type="component" value="Unassembled WGS sequence"/>
</dbReference>
<accession>A0A2J5HZW8</accession>
<gene>
    <name evidence="5" type="ORF">BDW42DRAFT_165704</name>
</gene>
<reference evidence="6" key="1">
    <citation type="submission" date="2017-12" db="EMBL/GenBank/DDBJ databases">
        <authorList>
            <consortium name="DOE Joint Genome Institute"/>
            <person name="Mondo S.J."/>
            <person name="Kjaerbolling I."/>
            <person name="Vesth T.C."/>
            <person name="Frisvad J.C."/>
            <person name="Nybo J.L."/>
            <person name="Theobald S."/>
            <person name="Kuo A."/>
            <person name="Bowyer P."/>
            <person name="Matsuda Y."/>
            <person name="Lyhne E.K."/>
            <person name="Kogle M.E."/>
            <person name="Clum A."/>
            <person name="Lipzen A."/>
            <person name="Salamov A."/>
            <person name="Ngan C.Y."/>
            <person name="Daum C."/>
            <person name="Chiniquy J."/>
            <person name="Barry K."/>
            <person name="LaButti K."/>
            <person name="Haridas S."/>
            <person name="Simmons B.A."/>
            <person name="Magnuson J.K."/>
            <person name="Mortensen U.H."/>
            <person name="Larsen T.O."/>
            <person name="Grigoriev I.V."/>
            <person name="Baker S.E."/>
            <person name="Andersen M.R."/>
            <person name="Nordberg H.P."/>
            <person name="Cantor M.N."/>
            <person name="Hua S.X."/>
        </authorList>
    </citation>
    <scope>NUCLEOTIDE SEQUENCE [LARGE SCALE GENOMIC DNA]</scope>
    <source>
        <strain evidence="6">IBT 19404</strain>
    </source>
</reference>
<proteinExistence type="inferred from homology"/>
<dbReference type="OrthoDB" id="431691at2759"/>
<dbReference type="GO" id="GO:0005762">
    <property type="term" value="C:mitochondrial large ribosomal subunit"/>
    <property type="evidence" value="ECO:0007669"/>
    <property type="project" value="TreeGrafter"/>
</dbReference>
<dbReference type="AlphaFoldDB" id="A0A2J5HZW8"/>
<organism evidence="5 6">
    <name type="scientific">Aspergillus taichungensis</name>
    <dbReference type="NCBI Taxonomy" id="482145"/>
    <lineage>
        <taxon>Eukaryota</taxon>
        <taxon>Fungi</taxon>
        <taxon>Dikarya</taxon>
        <taxon>Ascomycota</taxon>
        <taxon>Pezizomycotina</taxon>
        <taxon>Eurotiomycetes</taxon>
        <taxon>Eurotiomycetidae</taxon>
        <taxon>Eurotiales</taxon>
        <taxon>Aspergillaceae</taxon>
        <taxon>Aspergillus</taxon>
        <taxon>Aspergillus subgen. Circumdati</taxon>
    </lineage>
</organism>
<dbReference type="EMBL" id="KZ559522">
    <property type="protein sequence ID" value="PLN83038.1"/>
    <property type="molecule type" value="Genomic_DNA"/>
</dbReference>
<dbReference type="FunFam" id="1.10.287.3980:FF:000001">
    <property type="entry name" value="Mitochondrial ribosomal protein L34"/>
    <property type="match status" value="1"/>
</dbReference>
<dbReference type="PANTHER" id="PTHR14503:SF4">
    <property type="entry name" value="LARGE RIBOSOMAL SUBUNIT PROTEIN BL34M"/>
    <property type="match status" value="1"/>
</dbReference>
<evidence type="ECO:0000313" key="5">
    <source>
        <dbReference type="EMBL" id="PLN83038.1"/>
    </source>
</evidence>
<dbReference type="NCBIfam" id="TIGR01030">
    <property type="entry name" value="rpmH_bact"/>
    <property type="match status" value="1"/>
</dbReference>
<evidence type="ECO:0000256" key="1">
    <source>
        <dbReference type="ARBA" id="ARBA00010111"/>
    </source>
</evidence>
<evidence type="ECO:0000313" key="6">
    <source>
        <dbReference type="Proteomes" id="UP000235023"/>
    </source>
</evidence>
<dbReference type="GO" id="GO:0006412">
    <property type="term" value="P:translation"/>
    <property type="evidence" value="ECO:0007669"/>
    <property type="project" value="InterPro"/>
</dbReference>
<dbReference type="InterPro" id="IPR000271">
    <property type="entry name" value="Ribosomal_bL34"/>
</dbReference>
<dbReference type="GO" id="GO:0003735">
    <property type="term" value="F:structural constituent of ribosome"/>
    <property type="evidence" value="ECO:0007669"/>
    <property type="project" value="InterPro"/>
</dbReference>
<evidence type="ECO:0000256" key="3">
    <source>
        <dbReference type="ARBA" id="ARBA00023274"/>
    </source>
</evidence>
<evidence type="ECO:0000256" key="4">
    <source>
        <dbReference type="ARBA" id="ARBA00035274"/>
    </source>
</evidence>
<sequence length="126" mass="14029">MLCLRCRALPSAFKAPIAPIARIQSTPLRTLSTIHTPQQSVLSAIRRPSAFSSPSLPPSPRLPSTLSLLQTRSFSASATLAGKRATYNPSRRVQKRRHGFLARLRSRGGRMIIQRRRAKGRKSLSW</sequence>
<keyword evidence="6" id="KW-1185">Reference proteome</keyword>
<comment type="similarity">
    <text evidence="1">Belongs to the bacterial ribosomal protein bL34 family.</text>
</comment>
<keyword evidence="2 5" id="KW-0689">Ribosomal protein</keyword>
<dbReference type="HAMAP" id="MF_00391">
    <property type="entry name" value="Ribosomal_bL34"/>
    <property type="match status" value="1"/>
</dbReference>